<name>A0A6C0HLZ8_9ZZZZ</name>
<organism evidence="2">
    <name type="scientific">viral metagenome</name>
    <dbReference type="NCBI Taxonomy" id="1070528"/>
    <lineage>
        <taxon>unclassified sequences</taxon>
        <taxon>metagenomes</taxon>
        <taxon>organismal metagenomes</taxon>
    </lineage>
</organism>
<keyword evidence="1" id="KW-1133">Transmembrane helix</keyword>
<accession>A0A6C0HLZ8</accession>
<dbReference type="EMBL" id="MN739988">
    <property type="protein sequence ID" value="QHT81711.1"/>
    <property type="molecule type" value="Genomic_DNA"/>
</dbReference>
<dbReference type="AlphaFoldDB" id="A0A6C0HLZ8"/>
<sequence>MFAAISDFFNSVMSFSLNISVTVKIIILIITIIVLLVGMYSIREQFEYSYFRHAYFWYFFVAFVNLISILIIVYFYNAKNGNYVGPPGATGTRGKRGKSGKFLTCSYCKTNLYIQKQQLSTIICKIILNYEPFNVEYNKMPFEALKYFDALIAAGSIDYSQFVTNIILAKTGDPAASDAVAKFKTLMVPNSLAFQLIDEINHSIGKSDNLIFGSFKRPNASMGYTILGDVVAGGTEQFNLNCFIISGDILFPQGYNLLVSFQSYNQDTGKHDTFTIWRPIGQNVMEQQQTSATGTTPVPTQYTALGDICSLGTTTPPLNLSAIIRETCLEEVSSEYATMIFIYCGIDLTFTDETHNVDYTQTTSYLIENKIANNIQIFSVWRTPLNTFITNSNSDNQIINNTVAFNIYNNLSFALNENGNLKTEARQYLITYLSTVQIKKITSAALLCKHFDMLYARELIYYINKAQSTLYGRSSVNTSTPEPTLNLSTLSLNLSPDAPLGDMMAAIAATIIEFNTYNANIGITDNSTQPPGYFEKSGYLNPNTQKKLPDDLMSVYNIINAELASLPVQIENTNTMLDIINCIFDAGFDTRIAIDSEGITEGGIMMTEIQELVIRICKVLMPPIVPIYMIKDECLGDTPIDNTHLELTHQFTEVVSQHNKYITFQAEDTNAQGNMQHIIRQQEQVLNNELGQVVGHIKGWYENITKMDLSEFTDSRIKSMIFIYKKTNEFYENAFSGVNIKVY</sequence>
<keyword evidence="1" id="KW-0472">Membrane</keyword>
<proteinExistence type="predicted"/>
<evidence type="ECO:0000256" key="1">
    <source>
        <dbReference type="SAM" id="Phobius"/>
    </source>
</evidence>
<evidence type="ECO:0000313" key="2">
    <source>
        <dbReference type="EMBL" id="QHT81711.1"/>
    </source>
</evidence>
<feature type="transmembrane region" description="Helical" evidence="1">
    <location>
        <begin position="21"/>
        <end position="42"/>
    </location>
</feature>
<feature type="transmembrane region" description="Helical" evidence="1">
    <location>
        <begin position="54"/>
        <end position="76"/>
    </location>
</feature>
<protein>
    <submittedName>
        <fullName evidence="2">Uncharacterized protein</fullName>
    </submittedName>
</protein>
<keyword evidence="1" id="KW-0812">Transmembrane</keyword>
<reference evidence="2" key="1">
    <citation type="journal article" date="2020" name="Nature">
        <title>Giant virus diversity and host interactions through global metagenomics.</title>
        <authorList>
            <person name="Schulz F."/>
            <person name="Roux S."/>
            <person name="Paez-Espino D."/>
            <person name="Jungbluth S."/>
            <person name="Walsh D.A."/>
            <person name="Denef V.J."/>
            <person name="McMahon K.D."/>
            <person name="Konstantinidis K.T."/>
            <person name="Eloe-Fadrosh E.A."/>
            <person name="Kyrpides N.C."/>
            <person name="Woyke T."/>
        </authorList>
    </citation>
    <scope>NUCLEOTIDE SEQUENCE</scope>
    <source>
        <strain evidence="2">GVMAG-M-3300023184-13</strain>
    </source>
</reference>